<name>A0A3M3J9I0_9PSED</name>
<dbReference type="AlphaFoldDB" id="A0A3M3J9I0"/>
<dbReference type="Pfam" id="PF00817">
    <property type="entry name" value="IMS"/>
    <property type="match status" value="1"/>
</dbReference>
<dbReference type="Gene3D" id="3.40.1170.60">
    <property type="match status" value="1"/>
</dbReference>
<evidence type="ECO:0000313" key="3">
    <source>
        <dbReference type="Proteomes" id="UP000271468"/>
    </source>
</evidence>
<dbReference type="PROSITE" id="PS50173">
    <property type="entry name" value="UMUC"/>
    <property type="match status" value="1"/>
</dbReference>
<evidence type="ECO:0000313" key="2">
    <source>
        <dbReference type="EMBL" id="RMN07399.1"/>
    </source>
</evidence>
<dbReference type="InterPro" id="IPR043502">
    <property type="entry name" value="DNA/RNA_pol_sf"/>
</dbReference>
<dbReference type="EMBL" id="RBOV01000367">
    <property type="protein sequence ID" value="RMN07399.1"/>
    <property type="molecule type" value="Genomic_DNA"/>
</dbReference>
<sequence>MACVPSISRPDQVFALIDCNSFYASCERVFRPDLAKVPIVVLSNNDGCVIARSYDAKDHVKMGAPYFQIKDLLRRKGIMAFSSNYAL</sequence>
<feature type="domain" description="UmuC" evidence="1">
    <location>
        <begin position="14"/>
        <end position="87"/>
    </location>
</feature>
<proteinExistence type="predicted"/>
<reference evidence="2 3" key="1">
    <citation type="submission" date="2018-08" db="EMBL/GenBank/DDBJ databases">
        <title>Recombination of ecologically and evolutionarily significant loci maintains genetic cohesion in the Pseudomonas syringae species complex.</title>
        <authorList>
            <person name="Dillon M."/>
            <person name="Thakur S."/>
            <person name="Almeida R.N.D."/>
            <person name="Weir B.S."/>
            <person name="Guttman D.S."/>
        </authorList>
    </citation>
    <scope>NUCLEOTIDE SEQUENCE [LARGE SCALE GENOMIC DNA]</scope>
    <source>
        <strain evidence="2 3">ICMP 12341</strain>
    </source>
</reference>
<protein>
    <submittedName>
        <fullName evidence="2">RulB protein</fullName>
    </submittedName>
</protein>
<comment type="caution">
    <text evidence="2">The sequence shown here is derived from an EMBL/GenBank/DDBJ whole genome shotgun (WGS) entry which is preliminary data.</text>
</comment>
<organism evidence="2 3">
    <name type="scientific">Pseudomonas syringae pv. coriandricola</name>
    <dbReference type="NCBI Taxonomy" id="264453"/>
    <lineage>
        <taxon>Bacteria</taxon>
        <taxon>Pseudomonadati</taxon>
        <taxon>Pseudomonadota</taxon>
        <taxon>Gammaproteobacteria</taxon>
        <taxon>Pseudomonadales</taxon>
        <taxon>Pseudomonadaceae</taxon>
        <taxon>Pseudomonas</taxon>
    </lineage>
</organism>
<evidence type="ECO:0000259" key="1">
    <source>
        <dbReference type="PROSITE" id="PS50173"/>
    </source>
</evidence>
<dbReference type="SUPFAM" id="SSF56672">
    <property type="entry name" value="DNA/RNA polymerases"/>
    <property type="match status" value="1"/>
</dbReference>
<gene>
    <name evidence="2" type="ORF">ALQ65_03790</name>
</gene>
<accession>A0A3M3J9I0</accession>
<dbReference type="InterPro" id="IPR001126">
    <property type="entry name" value="UmuC"/>
</dbReference>
<dbReference type="GO" id="GO:0006281">
    <property type="term" value="P:DNA repair"/>
    <property type="evidence" value="ECO:0007669"/>
    <property type="project" value="InterPro"/>
</dbReference>
<dbReference type="Proteomes" id="UP000271468">
    <property type="component" value="Unassembled WGS sequence"/>
</dbReference>